<sequence length="3551" mass="395203">MNPKQDPGYFQTLLRLHQIRKKEVNDNWRTLVQSAIDNIPEDTELTWKSDFSIRDVFSLLKETNSDTDAAGLYMLLRKLMCSPKLLAALSEKKNEDLPLFLAYQSGSPLQVTWNLTCIFNMIECGFITTTNQTAILKAESANKTLLNNNRTFHVILQLTMDSAKNHKDPETLSLCLSLLLSVFCWRTISTDFSVMVTLSNLFSIVFLFFLRLAKPPFHETNDGHPAVGIEEDSYPYTNRLQALTLIRHLLLFQTPRNVQKLQKMAYFSGILPLFYIEAFSPIPEPRQSSEVHLHDCYRDICFLLTHHSFVSDLLKSIPESLIEPCTLPAPAHPTQLNRMHTYLPYLSDASNPLQPSAATHPLLMSAKHPFFNNNPTGFPPAFPLLNPIQYTQPLSTPQKPLPKLTPSQLWHEPNYLLSPFFLSPASLYSLSSPYFFYINMSPSASSSIHFLPQFRHNTTKPPNSNIKQKAETILGGLPIKPWVLTDKEQIARERSCSYHALIRFADSIVLHTAVASFGVRELKRRYALQFQEPQTRNFLEQLVKSSEGLANPYLPVRQDGAPQASPPNVQTPSHKLPHAHSVPLLKAPFSVQHGPRASLSINKLDTTIPFCTEPPSISLDGSGRDLSDVSNLVDWLIVLKEMKLKPSLVKKAGIETTQARNHSFGSMHLDEIAEVVLDRLRREREAQAYQNGMAKKVGEEDDDVDNLIEFLALTGGRSEEDALLTVLKDKTGQPVLAKVGSGKSEDIMQSIFRPREHTSLEKEDKHKGRSDASLKNSGNMIDFQDSANNTIQQSPFLPINVGAFWCLYDSSFVTPRLIWGETDREEVRKEAKQAFWSWTERRRNEEQADRDKSNKKTRHSSKLTPPPQSPLTSPLSERRARQTTPFRTANAPSVITTMITPSVASTSAAVSFENPHRLVALPSRSTVKTRQFFYPSPLARTLFPMVNAKLVVIATNVTAESGQKMSTLHSGTLGGKGAAGGLRRRQETNDAALFFLTPPVLLYSAGMGKEEKKENVEEGETVTEETKLVEASSDTMNDDNPLTRRFSRLVSTPTALATLRGLPQLTIPATTGSKGLPSSFLPSVLHSLLFVKVDDIYADHLFIEYQPALYLSTNASKNSKKRKDETKRPSALPAKRVSVLAGKKEEQEEGDRLHPFDDASSALSLLYSLANPSKFVQSLISRLLANVDTLKSLHEMLVTGELVDEETRLQESSSNNADIFAFPLLPFKIEEEGQSEKLKQEMYSLSVCSLLCHLLACVIRLYPPTRQHFTASFFVRLLSQCLLFFSHLSSNHIDLKLSHSSLSEFSARLLRNASSGRESNTILERSFLELHPLLFLISAQFANIVIALVSILHTLLSAPTSFLPDFVEGGGIGILLAALHLVPILVSIFPSVLPHSPPVHVQQRCTNIVNLPSNATFNNPLPTTLGSSGTTPSLGSDVHSSQSFLKSSHSSHRLTSLNPHKLDAITRLPSPRISSTLLHPISSFSALLLFQSLRSYLSFYHLNKGFPASIGRHSILSRGEQRKQEAALSLTNYTLRLFSISFSLFCPSLSSFDPSLVPDWTLLSRFFFRQLCSNSSGGDAMFVKELFDQYETGEQTFLKKRTELHSELVMLKKTLKNHETQVASLEEVFEPAWRVKEENWKDERKRYTQVLRELVQSDGKNLSDKESEKKDSAGCHCHICTRIRKLEKTDEKMRRGFSMFVSEMKDQFAEIRDSGDWKERGRWMREDDSAMDVFNVSSKSGEDGGSVKMRTDLCASSSWQHALPGSELPSATPTSFFSMTLPLFDRSSPVHASLLSFISSSALPLSLAVEVVLDDDDWRDGGDDDQNPEEPDEENDMDKELLLEYDFLDVSVAEGEKKSAWPKNQLKSPNVLSPTSPLLHSSPLPTPQPSPPSQLGVLSRTGSESALQGDSPLIDNTMLEQDFFDRKMAPSITNSFLFGTEWGDGSADGRADAVSPLFAFFPLSQIHTTPDLFSSGLLPVEIMEKSLDGVNETRRGLFETWKAAQLPITNLGHSDKDVTFKVSSSETVPHPIGRFQLFFQRPDVSSLGMLLVSCISHLVSVCPNAFFVLNLDSTELNSHTMRDPLLLTAFLPLYLLPLPHLHSHLSALMFSFLINTFSCISTTLEQPTLSKLHLPLFILYSFRFAAPLSSIVLLKTCLLLSLRSHALSRVKTTHYHPTLFSDSVTLNELISTSYSTDSFDLATFVSFFEGQEKDEILSCLPPSLVRLLFVCKEERGSQGYSWNGGGPREWEKDIDVRKSSDDVDISVCLCEHNFPQFRTCRSALLSSSIFPSSLLNTEDVTIPVLHLSSLIRFGRCFNLHSPLLSYHSLNTNTFCPIWTAEMNRTLQTTLDSLFDPFFTSLPSEQAAIAFRSLTPSLITHPSKQAKDLEETKAFFRPILKVESIEDWWMNGTYWTEMKSKGLQPEPSFNSLKPSLAVPHPPFCLIAYEESKFVSNAGFSVSDSSSGLISHSILFVDAFLPNTHGIVMSTLTQLLVSLKEDSVVSPIPLPLFFLPFHVPPQDRRASDAVSLTQSFAQSLPRNNRLFSFPSWPSLAPHSLFSTRHKALSSSFTSSQAHSFFLFQSSFPILALLDSKGYRMVAALNGRETGMRRDQPGKNRLENVVVEMSKVIETIVLHDHLASPIEWKERQKEGVGDLDIVVGLVEDDEESQMDDSVTVSSYPPTFFSSSPSTVLLASSLLKTITLVLVSNPFLPFILSTPLTHHSSQLTASPFASNSPSVAMPLNSKAVPPAFNLQFLLHALSLILIHYEVGMEGSEMKKKSKKKDVDVPPFPRVLAPLLTVLSSLLSSSLLLSSPPFSSPSHPLTEFIEMRGLVLLHRVYATIISPAIASYASLSCSKKASPAGLPLISVTPALPSFISTSPSPHESTASLFSAIFPASVNESFAAILQIGILCTDHLTQLQLHAIRLETMGGGRDFFSNGQWDEKDKSRLSFSCWESSTAESGMNSARSTRQLSTEGRDEKSSEKKAQSLTVTDMKQTHIVLFGQILADCLVHCLVAVLELISAHRDESYPTLLACSLLLPNVPHSLPVPFLPLSQNIQNCFKEKSPKDIPHTIPYPLVILIHLALASLLHLFNSTFHATTTSLTKSHKRVGTMALTEELLGEVRNQKMTDSTEPKKVNREIEAIEAGASSSAVLYALVMGENLLPLLLLFMMVMPASFPVPEYPTQPPFDLPSLFPSVFSGPSSNFSFHTTATESRGGGSVMSAQAILTMEGLSSLGIQPTSSLLSLEAGKVIFALLKCNKTAFERSLTHLHIESGDHLLSDSLEATLPEEILKYMPSTVFSPVSILTALKSQLVSSPPIFYAWKAYTDEKTIVDEQIKRGEKTQDADRFEIVGDSLADYPSIEGAVTEPDAESVVAKGPEKLETSHSMVYSREAFQKQLLKESKSVLSRSAPFGVEEKRLDPHEKKMLYQQEQRRIEERAKDERRRKMDRILEAAGLEGGKEVGKVKGSLLEGEDTSRKWILHKEQILDELFKIVAHLGSKKRKGLLGKHKSKKKELVDLLDVELVEHLVGENKERERVKLESIWGLN</sequence>
<feature type="coiled-coil region" evidence="1">
    <location>
        <begin position="1601"/>
        <end position="1628"/>
    </location>
</feature>
<protein>
    <submittedName>
        <fullName evidence="4">Uncharacterized protein</fullName>
    </submittedName>
</protein>
<feature type="compositionally biased region" description="Basic and acidic residues" evidence="2">
    <location>
        <begin position="1142"/>
        <end position="1155"/>
    </location>
</feature>
<evidence type="ECO:0000256" key="1">
    <source>
        <dbReference type="SAM" id="Coils"/>
    </source>
</evidence>
<feature type="region of interest" description="Disordered" evidence="2">
    <location>
        <begin position="752"/>
        <end position="780"/>
    </location>
</feature>
<gene>
    <name evidence="4" type="ORF">BLNAU_17735</name>
</gene>
<feature type="compositionally biased region" description="Basic and acidic residues" evidence="2">
    <location>
        <begin position="753"/>
        <end position="772"/>
    </location>
</feature>
<feature type="region of interest" description="Disordered" evidence="2">
    <location>
        <begin position="1858"/>
        <end position="1911"/>
    </location>
</feature>
<feature type="region of interest" description="Disordered" evidence="2">
    <location>
        <begin position="841"/>
        <end position="887"/>
    </location>
</feature>
<feature type="region of interest" description="Disordered" evidence="2">
    <location>
        <begin position="1116"/>
        <end position="1155"/>
    </location>
</feature>
<reference evidence="4 5" key="1">
    <citation type="journal article" date="2022" name="bioRxiv">
        <title>Genomics of Preaxostyla Flagellates Illuminates Evolutionary Transitions and the Path Towards Mitochondrial Loss.</title>
        <authorList>
            <person name="Novak L.V.F."/>
            <person name="Treitli S.C."/>
            <person name="Pyrih J."/>
            <person name="Halakuc P."/>
            <person name="Pipaliya S.V."/>
            <person name="Vacek V."/>
            <person name="Brzon O."/>
            <person name="Soukal P."/>
            <person name="Eme L."/>
            <person name="Dacks J.B."/>
            <person name="Karnkowska A."/>
            <person name="Elias M."/>
            <person name="Hampl V."/>
        </authorList>
    </citation>
    <scope>NUCLEOTIDE SEQUENCE [LARGE SCALE GENOMIC DNA]</scope>
    <source>
        <strain evidence="4">NAU3</strain>
        <tissue evidence="4">Gut</tissue>
    </source>
</reference>
<feature type="transmembrane region" description="Helical" evidence="3">
    <location>
        <begin position="1372"/>
        <end position="1393"/>
    </location>
</feature>
<keyword evidence="5" id="KW-1185">Reference proteome</keyword>
<proteinExistence type="predicted"/>
<evidence type="ECO:0000313" key="5">
    <source>
        <dbReference type="Proteomes" id="UP001281761"/>
    </source>
</evidence>
<keyword evidence="3" id="KW-0472">Membrane</keyword>
<evidence type="ECO:0000313" key="4">
    <source>
        <dbReference type="EMBL" id="KAK2947348.1"/>
    </source>
</evidence>
<feature type="region of interest" description="Disordered" evidence="2">
    <location>
        <begin position="553"/>
        <end position="576"/>
    </location>
</feature>
<feature type="region of interest" description="Disordered" evidence="2">
    <location>
        <begin position="2964"/>
        <end position="2990"/>
    </location>
</feature>
<evidence type="ECO:0000256" key="2">
    <source>
        <dbReference type="SAM" id="MobiDB-lite"/>
    </source>
</evidence>
<dbReference type="EMBL" id="JARBJD010000204">
    <property type="protein sequence ID" value="KAK2947348.1"/>
    <property type="molecule type" value="Genomic_DNA"/>
</dbReference>
<keyword evidence="3" id="KW-1133">Transmembrane helix</keyword>
<feature type="region of interest" description="Disordered" evidence="2">
    <location>
        <begin position="1420"/>
        <end position="1441"/>
    </location>
</feature>
<feature type="region of interest" description="Disordered" evidence="2">
    <location>
        <begin position="1816"/>
        <end position="1837"/>
    </location>
</feature>
<feature type="transmembrane region" description="Helical" evidence="3">
    <location>
        <begin position="1333"/>
        <end position="1352"/>
    </location>
</feature>
<feature type="compositionally biased region" description="Basic and acidic residues" evidence="2">
    <location>
        <begin position="841"/>
        <end position="854"/>
    </location>
</feature>
<keyword evidence="3" id="KW-0812">Transmembrane</keyword>
<feature type="compositionally biased region" description="Low complexity" evidence="2">
    <location>
        <begin position="1872"/>
        <end position="1883"/>
    </location>
</feature>
<accession>A0ABQ9X6D4</accession>
<feature type="compositionally biased region" description="Basic and acidic residues" evidence="2">
    <location>
        <begin position="2977"/>
        <end position="2988"/>
    </location>
</feature>
<comment type="caution">
    <text evidence="4">The sequence shown here is derived from an EMBL/GenBank/DDBJ whole genome shotgun (WGS) entry which is preliminary data.</text>
</comment>
<dbReference type="Proteomes" id="UP001281761">
    <property type="component" value="Unassembled WGS sequence"/>
</dbReference>
<feature type="compositionally biased region" description="Polar residues" evidence="2">
    <location>
        <begin position="2964"/>
        <end position="2976"/>
    </location>
</feature>
<evidence type="ECO:0000256" key="3">
    <source>
        <dbReference type="SAM" id="Phobius"/>
    </source>
</evidence>
<keyword evidence="1" id="KW-0175">Coiled coil</keyword>
<name>A0ABQ9X6D4_9EUKA</name>
<organism evidence="4 5">
    <name type="scientific">Blattamonas nauphoetae</name>
    <dbReference type="NCBI Taxonomy" id="2049346"/>
    <lineage>
        <taxon>Eukaryota</taxon>
        <taxon>Metamonada</taxon>
        <taxon>Preaxostyla</taxon>
        <taxon>Oxymonadida</taxon>
        <taxon>Blattamonas</taxon>
    </lineage>
</organism>